<dbReference type="InterPro" id="IPR035906">
    <property type="entry name" value="MetI-like_sf"/>
</dbReference>
<dbReference type="InterPro" id="IPR043429">
    <property type="entry name" value="ArtM/GltK/GlnP/TcyL/YhdX-like"/>
</dbReference>
<evidence type="ECO:0000256" key="3">
    <source>
        <dbReference type="ARBA" id="ARBA00022475"/>
    </source>
</evidence>
<keyword evidence="2 7" id="KW-0813">Transport</keyword>
<organism evidence="10">
    <name type="scientific">Fructobacillus tropaeoli</name>
    <dbReference type="NCBI Taxonomy" id="709323"/>
    <lineage>
        <taxon>Bacteria</taxon>
        <taxon>Bacillati</taxon>
        <taxon>Bacillota</taxon>
        <taxon>Bacilli</taxon>
        <taxon>Lactobacillales</taxon>
        <taxon>Lactobacillaceae</taxon>
        <taxon>Fructobacillus</taxon>
    </lineage>
</organism>
<feature type="transmembrane region" description="Helical" evidence="7">
    <location>
        <begin position="28"/>
        <end position="48"/>
    </location>
</feature>
<keyword evidence="6 7" id="KW-0472">Membrane</keyword>
<dbReference type="RefSeq" id="WP_059394013.1">
    <property type="nucleotide sequence ID" value="NZ_BOJU01000003.1"/>
</dbReference>
<keyword evidence="4 7" id="KW-0812">Transmembrane</keyword>
<feature type="transmembrane region" description="Helical" evidence="7">
    <location>
        <begin position="60"/>
        <end position="81"/>
    </location>
</feature>
<evidence type="ECO:0000256" key="6">
    <source>
        <dbReference type="ARBA" id="ARBA00023136"/>
    </source>
</evidence>
<dbReference type="NCBIfam" id="TIGR01726">
    <property type="entry name" value="HEQRo_perm_3TM"/>
    <property type="match status" value="1"/>
</dbReference>
<dbReference type="PROSITE" id="PS50928">
    <property type="entry name" value="ABC_TM1"/>
    <property type="match status" value="1"/>
</dbReference>
<evidence type="ECO:0000313" key="11">
    <source>
        <dbReference type="Proteomes" id="UP001314262"/>
    </source>
</evidence>
<keyword evidence="11" id="KW-1185">Reference proteome</keyword>
<dbReference type="EMBL" id="CAUZLT010000003">
    <property type="protein sequence ID" value="CAK1245132.1"/>
    <property type="molecule type" value="Genomic_DNA"/>
</dbReference>
<dbReference type="GO" id="GO:0022857">
    <property type="term" value="F:transmembrane transporter activity"/>
    <property type="evidence" value="ECO:0007669"/>
    <property type="project" value="InterPro"/>
</dbReference>
<dbReference type="GO" id="GO:0006865">
    <property type="term" value="P:amino acid transport"/>
    <property type="evidence" value="ECO:0007669"/>
    <property type="project" value="TreeGrafter"/>
</dbReference>
<gene>
    <name evidence="10" type="ORF">FTRO_0070040</name>
    <name evidence="9" type="ORF">R53137_KAKDMLNK_01012</name>
</gene>
<evidence type="ECO:0000256" key="7">
    <source>
        <dbReference type="RuleBase" id="RU363032"/>
    </source>
</evidence>
<dbReference type="PANTHER" id="PTHR30614:SF36">
    <property type="entry name" value="ABC TRANSPORTER MEMBRANE-SPANNING PERMEASE-GLUTAMINE TRANSPORT"/>
    <property type="match status" value="1"/>
</dbReference>
<dbReference type="Gene3D" id="1.10.3720.10">
    <property type="entry name" value="MetI-like"/>
    <property type="match status" value="1"/>
</dbReference>
<reference evidence="10" key="1">
    <citation type="journal article" date="2015" name="BMC Genomics">
        <title>Comparative genomics of Fructobacillus spp. and Leuconostoc spp. reveals niche-specific evolution of Fructobacillus spp.</title>
        <authorList>
            <person name="Endo A."/>
            <person name="Tanizawa Y."/>
            <person name="Tanaka N."/>
            <person name="Maeno S."/>
            <person name="Kumar H."/>
            <person name="Shiwa Y."/>
            <person name="Okada S."/>
            <person name="Yoshikawa H."/>
            <person name="Dicks L."/>
            <person name="Nakagawa J."/>
            <person name="Arita M."/>
        </authorList>
    </citation>
    <scope>NUCLEOTIDE SEQUENCE [LARGE SCALE GENOMIC DNA]</scope>
    <source>
        <strain evidence="10">F214-1</strain>
    </source>
</reference>
<dbReference type="InterPro" id="IPR000515">
    <property type="entry name" value="MetI-like"/>
</dbReference>
<reference evidence="9 11" key="2">
    <citation type="submission" date="2023-10" db="EMBL/GenBank/DDBJ databases">
        <authorList>
            <person name="Botero Cardona J."/>
        </authorList>
    </citation>
    <scope>NUCLEOTIDE SEQUENCE [LARGE SCALE GENOMIC DNA]</scope>
    <source>
        <strain evidence="9 11">R-53137</strain>
    </source>
</reference>
<name>A0A3F3HH60_9LACO</name>
<protein>
    <submittedName>
        <fullName evidence="10">Amino acid ABC transporter permease</fullName>
    </submittedName>
    <submittedName>
        <fullName evidence="9">Permease component (HisM)</fullName>
    </submittedName>
</protein>
<dbReference type="AlphaFoldDB" id="A0A3F3HH60"/>
<dbReference type="Pfam" id="PF00528">
    <property type="entry name" value="BPD_transp_1"/>
    <property type="match status" value="1"/>
</dbReference>
<evidence type="ECO:0000256" key="4">
    <source>
        <dbReference type="ARBA" id="ARBA00022692"/>
    </source>
</evidence>
<keyword evidence="5 7" id="KW-1133">Transmembrane helix</keyword>
<dbReference type="STRING" id="709323.GCA_001047135_01203"/>
<feature type="domain" description="ABC transmembrane type-1" evidence="8">
    <location>
        <begin position="22"/>
        <end position="215"/>
    </location>
</feature>
<evidence type="ECO:0000256" key="5">
    <source>
        <dbReference type="ARBA" id="ARBA00022989"/>
    </source>
</evidence>
<dbReference type="CDD" id="cd06261">
    <property type="entry name" value="TM_PBP2"/>
    <property type="match status" value="1"/>
</dbReference>
<dbReference type="EMBL" id="DF968084">
    <property type="protein sequence ID" value="GAP04643.1"/>
    <property type="molecule type" value="Genomic_DNA"/>
</dbReference>
<comment type="similarity">
    <text evidence="7">Belongs to the binding-protein-dependent transport system permease family.</text>
</comment>
<dbReference type="SUPFAM" id="SSF161098">
    <property type="entry name" value="MetI-like"/>
    <property type="match status" value="1"/>
</dbReference>
<feature type="transmembrane region" description="Helical" evidence="7">
    <location>
        <begin position="166"/>
        <end position="183"/>
    </location>
</feature>
<dbReference type="GO" id="GO:0043190">
    <property type="term" value="C:ATP-binding cassette (ABC) transporter complex"/>
    <property type="evidence" value="ECO:0007669"/>
    <property type="project" value="InterPro"/>
</dbReference>
<feature type="transmembrane region" description="Helical" evidence="7">
    <location>
        <begin position="195"/>
        <end position="214"/>
    </location>
</feature>
<dbReference type="Proteomes" id="UP000064514">
    <property type="component" value="Unassembled WGS sequence"/>
</dbReference>
<evidence type="ECO:0000256" key="2">
    <source>
        <dbReference type="ARBA" id="ARBA00022448"/>
    </source>
</evidence>
<dbReference type="InterPro" id="IPR010065">
    <property type="entry name" value="AA_ABC_transptr_permease_3TM"/>
</dbReference>
<keyword evidence="3" id="KW-1003">Cell membrane</keyword>
<accession>A0A3F3HH60</accession>
<sequence length="227" mass="25165">MLTSAINLILAGTNLSRLIEGLGVTIEISVLSIFFGTILGGFLGLLWSNVTGAERGFFRTYLEIFRIVPTIPLLFLFYYTFPRDLNFNLPATAVSVLVFSLWFGAEFSDIVRAAVQSVAKGQKESAYAIGLTAWQSYRYVLLPQSLVNILPAYINLSTRIIKTTSILLLISVTEVITVGQQIIEANSSNRAVPLVVYGLIALFYFLINGTLTWLSKKIERKVVANDR</sequence>
<evidence type="ECO:0000259" key="8">
    <source>
        <dbReference type="PROSITE" id="PS50928"/>
    </source>
</evidence>
<comment type="subcellular location">
    <subcellularLocation>
        <location evidence="1 7">Cell membrane</location>
        <topology evidence="1 7">Multi-pass membrane protein</topology>
    </subcellularLocation>
</comment>
<evidence type="ECO:0000256" key="1">
    <source>
        <dbReference type="ARBA" id="ARBA00004651"/>
    </source>
</evidence>
<feature type="transmembrane region" description="Helical" evidence="7">
    <location>
        <begin position="87"/>
        <end position="105"/>
    </location>
</feature>
<dbReference type="PANTHER" id="PTHR30614">
    <property type="entry name" value="MEMBRANE COMPONENT OF AMINO ACID ABC TRANSPORTER"/>
    <property type="match status" value="1"/>
</dbReference>
<evidence type="ECO:0000313" key="9">
    <source>
        <dbReference type="EMBL" id="CAK1245132.1"/>
    </source>
</evidence>
<dbReference type="Proteomes" id="UP001314262">
    <property type="component" value="Unassembled WGS sequence"/>
</dbReference>
<evidence type="ECO:0000313" key="10">
    <source>
        <dbReference type="EMBL" id="GAP04643.1"/>
    </source>
</evidence>
<proteinExistence type="inferred from homology"/>